<organism evidence="12 13">
    <name type="scientific">Tetraodon nigroviridis</name>
    <name type="common">Spotted green pufferfish</name>
    <name type="synonym">Chelonodon nigroviridis</name>
    <dbReference type="NCBI Taxonomy" id="99883"/>
    <lineage>
        <taxon>Eukaryota</taxon>
        <taxon>Metazoa</taxon>
        <taxon>Chordata</taxon>
        <taxon>Craniata</taxon>
        <taxon>Vertebrata</taxon>
        <taxon>Euteleostomi</taxon>
        <taxon>Actinopterygii</taxon>
        <taxon>Neopterygii</taxon>
        <taxon>Teleostei</taxon>
        <taxon>Neoteleostei</taxon>
        <taxon>Acanthomorphata</taxon>
        <taxon>Eupercaria</taxon>
        <taxon>Tetraodontiformes</taxon>
        <taxon>Tetradontoidea</taxon>
        <taxon>Tetraodontidae</taxon>
        <taxon>Tetraodon</taxon>
    </lineage>
</organism>
<reference evidence="13" key="1">
    <citation type="journal article" date="2004" name="Nature">
        <title>Genome duplication in the teleost fish Tetraodon nigroviridis reveals the early vertebrate proto-karyotype.</title>
        <authorList>
            <person name="Jaillon O."/>
            <person name="Aury J.-M."/>
            <person name="Brunet F."/>
            <person name="Petit J.-L."/>
            <person name="Stange-Thomann N."/>
            <person name="Mauceli E."/>
            <person name="Bouneau L."/>
            <person name="Fischer C."/>
            <person name="Ozouf-Costaz C."/>
            <person name="Bernot A."/>
            <person name="Nicaud S."/>
            <person name="Jaffe D."/>
            <person name="Fisher S."/>
            <person name="Lutfalla G."/>
            <person name="Dossat C."/>
            <person name="Segurens B."/>
            <person name="Dasilva C."/>
            <person name="Salanoubat M."/>
            <person name="Levy M."/>
            <person name="Boudet N."/>
            <person name="Castellano S."/>
            <person name="Anthouard V."/>
            <person name="Jubin C."/>
            <person name="Castelli V."/>
            <person name="Katinka M."/>
            <person name="Vacherie B."/>
            <person name="Biemont C."/>
            <person name="Skalli Z."/>
            <person name="Cattolico L."/>
            <person name="Poulain J."/>
            <person name="De Berardinis V."/>
            <person name="Cruaud C."/>
            <person name="Duprat S."/>
            <person name="Brottier P."/>
            <person name="Coutanceau J.-P."/>
            <person name="Gouzy J."/>
            <person name="Parra G."/>
            <person name="Lardier G."/>
            <person name="Chapple C."/>
            <person name="McKernan K.J."/>
            <person name="McEwan P."/>
            <person name="Bosak S."/>
            <person name="Kellis M."/>
            <person name="Volff J.-N."/>
            <person name="Guigo R."/>
            <person name="Zody M.C."/>
            <person name="Mesirov J."/>
            <person name="Lindblad-Toh K."/>
            <person name="Birren B."/>
            <person name="Nusbaum C."/>
            <person name="Kahn D."/>
            <person name="Robinson-Rechavi M."/>
            <person name="Laudet V."/>
            <person name="Schachter V."/>
            <person name="Quetier F."/>
            <person name="Saurin W."/>
            <person name="Scarpelli C."/>
            <person name="Wincker P."/>
            <person name="Lander E.S."/>
            <person name="Weissenbach J."/>
            <person name="Roest Crollius H."/>
        </authorList>
    </citation>
    <scope>NUCLEOTIDE SEQUENCE [LARGE SCALE GENOMIC DNA]</scope>
</reference>
<feature type="region of interest" description="Disordered" evidence="10">
    <location>
        <begin position="787"/>
        <end position="809"/>
    </location>
</feature>
<evidence type="ECO:0000256" key="2">
    <source>
        <dbReference type="ARBA" id="ARBA00022491"/>
    </source>
</evidence>
<dbReference type="AlphaFoldDB" id="H3C1G6"/>
<keyword evidence="13" id="KW-1185">Reference proteome</keyword>
<feature type="region of interest" description="Disordered" evidence="10">
    <location>
        <begin position="196"/>
        <end position="228"/>
    </location>
</feature>
<dbReference type="InterPro" id="IPR005491">
    <property type="entry name" value="ENT_dom"/>
</dbReference>
<keyword evidence="4" id="KW-0156">Chromatin regulator</keyword>
<dbReference type="GO" id="GO:0006355">
    <property type="term" value="P:regulation of DNA-templated transcription"/>
    <property type="evidence" value="ECO:0007669"/>
    <property type="project" value="InterPro"/>
</dbReference>
<dbReference type="InterPro" id="IPR036142">
    <property type="entry name" value="ENT_dom-like_sf"/>
</dbReference>
<dbReference type="Proteomes" id="UP000007303">
    <property type="component" value="Unassembled WGS sequence"/>
</dbReference>
<feature type="compositionally biased region" description="Polar residues" evidence="10">
    <location>
        <begin position="392"/>
        <end position="403"/>
    </location>
</feature>
<feature type="region of interest" description="Disordered" evidence="10">
    <location>
        <begin position="853"/>
        <end position="1041"/>
    </location>
</feature>
<reference evidence="12" key="2">
    <citation type="submission" date="2025-08" db="UniProtKB">
        <authorList>
            <consortium name="Ensembl"/>
        </authorList>
    </citation>
    <scope>IDENTIFICATION</scope>
</reference>
<evidence type="ECO:0000256" key="1">
    <source>
        <dbReference type="ARBA" id="ARBA00004123"/>
    </source>
</evidence>
<keyword evidence="8" id="KW-0539">Nucleus</keyword>
<accession>H3C1G6</accession>
<evidence type="ECO:0000259" key="11">
    <source>
        <dbReference type="PROSITE" id="PS51138"/>
    </source>
</evidence>
<evidence type="ECO:0000256" key="3">
    <source>
        <dbReference type="ARBA" id="ARBA00022763"/>
    </source>
</evidence>
<dbReference type="PANTHER" id="PTHR16500:SF3">
    <property type="entry name" value="BRCA2-INTERACTING TRANSCRIPTIONAL REPRESSOR EMSY"/>
    <property type="match status" value="1"/>
</dbReference>
<dbReference type="Ensembl" id="ENSTNIT00000000894.1">
    <property type="protein sequence ID" value="ENSTNIP00000002082.1"/>
    <property type="gene ID" value="ENSTNIG00000010275.1"/>
</dbReference>
<dbReference type="FunFam" id="1.10.1240.40:FF:000001">
    <property type="entry name" value="BRCA2-interacting transcriptional repressor EMSY isoform X1"/>
    <property type="match status" value="1"/>
</dbReference>
<dbReference type="GO" id="GO:0006325">
    <property type="term" value="P:chromatin organization"/>
    <property type="evidence" value="ECO:0007669"/>
    <property type="project" value="UniProtKB-KW"/>
</dbReference>
<feature type="compositionally biased region" description="Polar residues" evidence="10">
    <location>
        <begin position="986"/>
        <end position="1004"/>
    </location>
</feature>
<feature type="compositionally biased region" description="Acidic residues" evidence="10">
    <location>
        <begin position="1137"/>
        <end position="1149"/>
    </location>
</feature>
<feature type="domain" description="ENT" evidence="11">
    <location>
        <begin position="16"/>
        <end position="101"/>
    </location>
</feature>
<feature type="compositionally biased region" description="Low complexity" evidence="10">
    <location>
        <begin position="675"/>
        <end position="686"/>
    </location>
</feature>
<evidence type="ECO:0000256" key="6">
    <source>
        <dbReference type="ARBA" id="ARBA00023163"/>
    </source>
</evidence>
<feature type="compositionally biased region" description="Low complexity" evidence="10">
    <location>
        <begin position="906"/>
        <end position="927"/>
    </location>
</feature>
<evidence type="ECO:0000313" key="13">
    <source>
        <dbReference type="Proteomes" id="UP000007303"/>
    </source>
</evidence>
<proteinExistence type="predicted"/>
<feature type="region of interest" description="Disordered" evidence="10">
    <location>
        <begin position="1137"/>
        <end position="1161"/>
    </location>
</feature>
<dbReference type="PROSITE" id="PS51138">
    <property type="entry name" value="ENT"/>
    <property type="match status" value="1"/>
</dbReference>
<evidence type="ECO:0000256" key="8">
    <source>
        <dbReference type="ARBA" id="ARBA00023242"/>
    </source>
</evidence>
<dbReference type="HOGENOM" id="CLU_007404_0_0_1"/>
<evidence type="ECO:0000256" key="5">
    <source>
        <dbReference type="ARBA" id="ARBA00023015"/>
    </source>
</evidence>
<keyword evidence="5" id="KW-0805">Transcription regulation</keyword>
<feature type="compositionally biased region" description="Low complexity" evidence="10">
    <location>
        <begin position="953"/>
        <end position="962"/>
    </location>
</feature>
<evidence type="ECO:0000256" key="4">
    <source>
        <dbReference type="ARBA" id="ARBA00022853"/>
    </source>
</evidence>
<sequence length="1161" mass="121604">MPVVWPTILDLGRDECKRILRKLELEAYAGVISALRAQGDLTKDKKDLLGDLTKVLGVFSTERHRAEVRRAVNDERLNTIAYHMSGPNSSSEWSIEGRRLVPLMPRLVPQTAFTVTANAVANATANQNASLPVPAETGKQRRVVVCYSFTSTTCTPTNVSAVGAAAVGVAVKSPRPPSPSSNVVVLPSGSTVYVKSVSCSDEDEKPRKRRRTNSSSSSPVMLKEVTKVSPQVSKNITVPINSSPKMSNIMQSIANSLPPHLSPVKITFTKPTIQTTSTATQKVIIVTTSPSSNFVPNILSKSQNNATVSKLGSASILSTPNQKQAVVLTASTSPCSTATAIAVTTVVSSTPSVVMSTATCASAAGLKVASARLPSPKTLVGSPAQILAQFPKQQSPKHLQQSAPLGASSVSQTHTTSTSPVSKPTIQIKQESGVKIITQQVQPSKILPKPSSVALSSSSSSPIMVVSSNGAIMTTKLVTQPTATQATYTRPTVSPIGARISASSGGTTYVKTTSGSIITVVPKSLATLGGKIISSNIVSGTTTKITTIPVTSKPNVIVVQKTTGKGTTIQGLPGKNVVTTLLNTGGEKGLQAVQGTKPAIITASRPITKMIVTQPKSMSSGSQSTATKIIPTKIVYGQQGKTQVLIKPKPVFQAAVVSEQTRQLVTETLQQVTRAADQGQAASADGSGKEESGSSGGDGSHGSAQDPQPVVHVVSSREQDWPEQDVAIASSPTIIYQEVSAGESQSATSTIKALLELQQTVVKEKAEPKPRQHTIDLSQMVVPIQLTQDKRPNPESPKPSTSEAEASTECIPASKINRAGVSSEDHDLILSSSSQQPIKSFKGSSQIVMVTKPAAASSADSHISLVPSDKPDTVLEVSDVEGDTLDPQTGLFYRSGQSAADPVKHSPTQPSSSSSSASLPATPPLTKKLPKLREQNQPKPQTGAPSKPPLTPQLPKLQQAPTSHHRPLHTPMSQPPPLQAHHPVSTEKTASSQPIITQSATVTKITFGGPHRSPPAFSSAEATAKLLPESTSGPPGEKPSVSDILKISMMEAEIDPSTEPMVVDSSSDCDPLGKTLEVQAVSGTLDSGQFITDPSLISHAQVIPQYAILPDSSQSNVVVEPSGFLEITNYTSQQLEDDIPMEQEVDSSNDEAAAASPPDQS</sequence>
<evidence type="ECO:0000256" key="9">
    <source>
        <dbReference type="ARBA" id="ARBA00073247"/>
    </source>
</evidence>
<keyword evidence="7" id="KW-0234">DNA repair</keyword>
<feature type="compositionally biased region" description="Low complexity" evidence="10">
    <location>
        <begin position="408"/>
        <end position="422"/>
    </location>
</feature>
<evidence type="ECO:0000313" key="12">
    <source>
        <dbReference type="Ensembl" id="ENSTNIP00000002082.1"/>
    </source>
</evidence>
<protein>
    <recommendedName>
        <fullName evidence="9">BRCA2-interacting transcriptional repressor EMSY</fullName>
    </recommendedName>
</protein>
<comment type="subcellular location">
    <subcellularLocation>
        <location evidence="1">Nucleus</location>
    </subcellularLocation>
</comment>
<dbReference type="Gene3D" id="1.10.1240.40">
    <property type="entry name" value="ENT domain"/>
    <property type="match status" value="1"/>
</dbReference>
<feature type="region of interest" description="Disordered" evidence="10">
    <location>
        <begin position="675"/>
        <end position="722"/>
    </location>
</feature>
<dbReference type="SMART" id="SM01191">
    <property type="entry name" value="ENT"/>
    <property type="match status" value="1"/>
</dbReference>
<keyword evidence="3" id="KW-0227">DNA damage</keyword>
<name>H3C1G6_TETNG</name>
<dbReference type="Pfam" id="PF03735">
    <property type="entry name" value="ENT"/>
    <property type="match status" value="1"/>
</dbReference>
<dbReference type="GeneTree" id="ENSGT00390000009554"/>
<keyword evidence="2" id="KW-0678">Repressor</keyword>
<dbReference type="GO" id="GO:0005654">
    <property type="term" value="C:nucleoplasm"/>
    <property type="evidence" value="ECO:0007669"/>
    <property type="project" value="TreeGrafter"/>
</dbReference>
<feature type="region of interest" description="Disordered" evidence="10">
    <location>
        <begin position="392"/>
        <end position="424"/>
    </location>
</feature>
<dbReference type="InterPro" id="IPR033482">
    <property type="entry name" value="EMSY"/>
</dbReference>
<dbReference type="PANTHER" id="PTHR16500">
    <property type="entry name" value="BRCA2-INTERACTING TRANSCRIPTIONAL REPRESSOR EMSY"/>
    <property type="match status" value="1"/>
</dbReference>
<dbReference type="SUPFAM" id="SSF158639">
    <property type="entry name" value="ENT-like"/>
    <property type="match status" value="1"/>
</dbReference>
<evidence type="ECO:0000256" key="7">
    <source>
        <dbReference type="ARBA" id="ARBA00023204"/>
    </source>
</evidence>
<dbReference type="GO" id="GO:0006281">
    <property type="term" value="P:DNA repair"/>
    <property type="evidence" value="ECO:0007669"/>
    <property type="project" value="UniProtKB-KW"/>
</dbReference>
<keyword evidence="6" id="KW-0804">Transcription</keyword>
<evidence type="ECO:0000256" key="10">
    <source>
        <dbReference type="SAM" id="MobiDB-lite"/>
    </source>
</evidence>
<reference evidence="12" key="3">
    <citation type="submission" date="2025-09" db="UniProtKB">
        <authorList>
            <consortium name="Ensembl"/>
        </authorList>
    </citation>
    <scope>IDENTIFICATION</scope>
</reference>